<dbReference type="Pfam" id="PF00300">
    <property type="entry name" value="His_Phos_1"/>
    <property type="match status" value="1"/>
</dbReference>
<dbReference type="PANTHER" id="PTHR47623:SF1">
    <property type="entry name" value="OS09G0287300 PROTEIN"/>
    <property type="match status" value="1"/>
</dbReference>
<keyword evidence="2" id="KW-1185">Reference proteome</keyword>
<dbReference type="InterPro" id="IPR013078">
    <property type="entry name" value="His_Pase_superF_clade-1"/>
</dbReference>
<name>A0A444MEJ8_9RHOB</name>
<comment type="caution">
    <text evidence="1">The sequence shown here is derived from an EMBL/GenBank/DDBJ whole genome shotgun (WGS) entry which is preliminary data.</text>
</comment>
<dbReference type="SUPFAM" id="SSF53254">
    <property type="entry name" value="Phosphoglycerate mutase-like"/>
    <property type="match status" value="1"/>
</dbReference>
<accession>A0A444MEJ8</accession>
<sequence>MSSMSSLRLILTRHAKSDWGDPAAPDHARPLNARGRRAAGLMADWLVSRGDLPGEVLCSDAQRTRETWDRMAPKFAERPPELVLKPALYHAPADVMLAVLRGAKSPVVMMIGHNPGIAEFATRLVARVPQDSDFSRYPTGATLVADFEAANWAEVTPGSGAVIDFMIPRRLEG</sequence>
<gene>
    <name evidence="1" type="ORF">EP867_05125</name>
</gene>
<dbReference type="CDD" id="cd07067">
    <property type="entry name" value="HP_PGM_like"/>
    <property type="match status" value="1"/>
</dbReference>
<dbReference type="PANTHER" id="PTHR47623">
    <property type="entry name" value="OS09G0287300 PROTEIN"/>
    <property type="match status" value="1"/>
</dbReference>
<dbReference type="InterPro" id="IPR029033">
    <property type="entry name" value="His_PPase_superfam"/>
</dbReference>
<evidence type="ECO:0000313" key="2">
    <source>
        <dbReference type="Proteomes" id="UP000287168"/>
    </source>
</evidence>
<dbReference type="EMBL" id="SBLC01000005">
    <property type="protein sequence ID" value="RWY43289.1"/>
    <property type="molecule type" value="Genomic_DNA"/>
</dbReference>
<dbReference type="AlphaFoldDB" id="A0A444MEJ8"/>
<organism evidence="1 2">
    <name type="scientific">Falsigemmobacter intermedius</name>
    <dbReference type="NCBI Taxonomy" id="1553448"/>
    <lineage>
        <taxon>Bacteria</taxon>
        <taxon>Pseudomonadati</taxon>
        <taxon>Pseudomonadota</taxon>
        <taxon>Alphaproteobacteria</taxon>
        <taxon>Rhodobacterales</taxon>
        <taxon>Paracoccaceae</taxon>
        <taxon>Falsigemmobacter</taxon>
    </lineage>
</organism>
<dbReference type="Gene3D" id="3.40.50.1240">
    <property type="entry name" value="Phosphoglycerate mutase-like"/>
    <property type="match status" value="1"/>
</dbReference>
<dbReference type="OrthoDB" id="9810154at2"/>
<dbReference type="RefSeq" id="WP_128487123.1">
    <property type="nucleotide sequence ID" value="NZ_JBHLXB010000008.1"/>
</dbReference>
<protein>
    <submittedName>
        <fullName evidence="1">Histidine phosphatase family protein</fullName>
    </submittedName>
</protein>
<dbReference type="SMART" id="SM00855">
    <property type="entry name" value="PGAM"/>
    <property type="match status" value="1"/>
</dbReference>
<dbReference type="Proteomes" id="UP000287168">
    <property type="component" value="Unassembled WGS sequence"/>
</dbReference>
<reference evidence="1 2" key="1">
    <citation type="journal article" date="2015" name="Int. J. Syst. Evol. Microbiol.">
        <title>Gemmobacter intermedius sp. nov., isolated from a white stork (Ciconia ciconia).</title>
        <authorList>
            <person name="Kampfer P."/>
            <person name="Jerzak L."/>
            <person name="Wilharm G."/>
            <person name="Golke J."/>
            <person name="Busse H.J."/>
            <person name="Glaeser S.P."/>
        </authorList>
    </citation>
    <scope>NUCLEOTIDE SEQUENCE [LARGE SCALE GENOMIC DNA]</scope>
    <source>
        <strain evidence="1 2">119/4</strain>
    </source>
</reference>
<evidence type="ECO:0000313" key="1">
    <source>
        <dbReference type="EMBL" id="RWY43289.1"/>
    </source>
</evidence>
<proteinExistence type="predicted"/>